<evidence type="ECO:0000313" key="3">
    <source>
        <dbReference type="Proteomes" id="UP001153328"/>
    </source>
</evidence>
<proteinExistence type="predicted"/>
<feature type="region of interest" description="Disordered" evidence="1">
    <location>
        <begin position="42"/>
        <end position="81"/>
    </location>
</feature>
<evidence type="ECO:0000313" key="2">
    <source>
        <dbReference type="EMBL" id="CAG7620512.1"/>
    </source>
</evidence>
<keyword evidence="3" id="KW-1185">Reference proteome</keyword>
<gene>
    <name evidence="2" type="ORF">SBRY_140006</name>
</gene>
<evidence type="ECO:0000256" key="1">
    <source>
        <dbReference type="SAM" id="MobiDB-lite"/>
    </source>
</evidence>
<organism evidence="2 3">
    <name type="scientific">Actinacidiphila bryophytorum</name>
    <dbReference type="NCBI Taxonomy" id="1436133"/>
    <lineage>
        <taxon>Bacteria</taxon>
        <taxon>Bacillati</taxon>
        <taxon>Actinomycetota</taxon>
        <taxon>Actinomycetes</taxon>
        <taxon>Kitasatosporales</taxon>
        <taxon>Streptomycetaceae</taxon>
        <taxon>Actinacidiphila</taxon>
    </lineage>
</organism>
<sequence length="81" mass="8714">MAHAGHCQWRVRGWTHDHLESAGPGQGAARVVGGRHLLARRPAAGGVAGGQPGLGALRHQRAARPRPLRRRPDGRRGPSRR</sequence>
<reference evidence="2" key="1">
    <citation type="submission" date="2021-06" db="EMBL/GenBank/DDBJ databases">
        <authorList>
            <person name="Arsene-Ploetze F."/>
        </authorList>
    </citation>
    <scope>NUCLEOTIDE SEQUENCE</scope>
    <source>
        <strain evidence="2">SBRY1</strain>
    </source>
</reference>
<comment type="caution">
    <text evidence="2">The sequence shown here is derived from an EMBL/GenBank/DDBJ whole genome shotgun (WGS) entry which is preliminary data.</text>
</comment>
<dbReference type="GO" id="GO:0008448">
    <property type="term" value="F:N-acetylglucosamine-6-phosphate deacetylase activity"/>
    <property type="evidence" value="ECO:0007669"/>
    <property type="project" value="UniProtKB-EC"/>
</dbReference>
<name>A0A9W4GYG9_9ACTN</name>
<accession>A0A9W4GYG9</accession>
<protein>
    <submittedName>
        <fullName evidence="2">N-acetylglucosamine-6-phosphate deacetylase</fullName>
        <ecNumber evidence="2">3.5.1.25</ecNumber>
    </submittedName>
</protein>
<dbReference type="AlphaFoldDB" id="A0A9W4GYG9"/>
<feature type="compositionally biased region" description="Basic and acidic residues" evidence="1">
    <location>
        <begin position="70"/>
        <end position="81"/>
    </location>
</feature>
<dbReference type="EC" id="3.5.1.25" evidence="2"/>
<feature type="compositionally biased region" description="Basic residues" evidence="1">
    <location>
        <begin position="58"/>
        <end position="69"/>
    </location>
</feature>
<keyword evidence="2" id="KW-0378">Hydrolase</keyword>
<dbReference type="EMBL" id="CAJVAX010000006">
    <property type="protein sequence ID" value="CAG7620512.1"/>
    <property type="molecule type" value="Genomic_DNA"/>
</dbReference>
<dbReference type="Proteomes" id="UP001153328">
    <property type="component" value="Unassembled WGS sequence"/>
</dbReference>